<keyword evidence="3" id="KW-0560">Oxidoreductase</keyword>
<dbReference type="EMBL" id="JACIJH010000001">
    <property type="protein sequence ID" value="MBB5705304.1"/>
    <property type="molecule type" value="Genomic_DNA"/>
</dbReference>
<name>A0A7W9B3N6_9SPHN</name>
<comment type="similarity">
    <text evidence="1">Belongs to the short-chain dehydrogenases/reductases (SDR) family.</text>
</comment>
<reference evidence="4 5" key="1">
    <citation type="submission" date="2020-08" db="EMBL/GenBank/DDBJ databases">
        <title>Genomic Encyclopedia of Type Strains, Phase IV (KMG-IV): sequencing the most valuable type-strain genomes for metagenomic binning, comparative biology and taxonomic classification.</title>
        <authorList>
            <person name="Goeker M."/>
        </authorList>
    </citation>
    <scope>NUCLEOTIDE SEQUENCE [LARGE SCALE GENOMIC DNA]</scope>
    <source>
        <strain evidence="4 5">DSM 27163</strain>
    </source>
</reference>
<dbReference type="SUPFAM" id="SSF51735">
    <property type="entry name" value="NAD(P)-binding Rossmann-fold domains"/>
    <property type="match status" value="1"/>
</dbReference>
<dbReference type="Proteomes" id="UP000537161">
    <property type="component" value="Unassembled WGS sequence"/>
</dbReference>
<sequence length="240" mass="25241">MTGASSGLGWRFARILAACGAKVAIAARRAQRLDQLTAEIRAEGGVAEPFALDVAAVGGIAAVVDEIERRLGPVSILVNNAGVPDAQHATALTLEKIDQVIDTNMRGAFILSTEVARRLIAAKTPGRIVNIASMAAFEYSGGAAALYSVTKSALVRMTETLAVEWAKFGINVNGIAPGVFASEMTDGMFARMSDQMVSAFPRKRIGRPEQLDGALMFLVSPSSDFVTGTIIKVDDGQGSR</sequence>
<dbReference type="Pfam" id="PF13561">
    <property type="entry name" value="adh_short_C2"/>
    <property type="match status" value="1"/>
</dbReference>
<dbReference type="GO" id="GO:0016491">
    <property type="term" value="F:oxidoreductase activity"/>
    <property type="evidence" value="ECO:0007669"/>
    <property type="project" value="UniProtKB-KW"/>
</dbReference>
<dbReference type="PRINTS" id="PR00081">
    <property type="entry name" value="GDHRDH"/>
</dbReference>
<dbReference type="PRINTS" id="PR00080">
    <property type="entry name" value="SDRFAMILY"/>
</dbReference>
<keyword evidence="2" id="KW-0521">NADP</keyword>
<dbReference type="InterPro" id="IPR002347">
    <property type="entry name" value="SDR_fam"/>
</dbReference>
<dbReference type="InterPro" id="IPR036291">
    <property type="entry name" value="NAD(P)-bd_dom_sf"/>
</dbReference>
<evidence type="ECO:0000256" key="1">
    <source>
        <dbReference type="ARBA" id="ARBA00006484"/>
    </source>
</evidence>
<evidence type="ECO:0000313" key="5">
    <source>
        <dbReference type="Proteomes" id="UP000537161"/>
    </source>
</evidence>
<dbReference type="CDD" id="cd05233">
    <property type="entry name" value="SDR_c"/>
    <property type="match status" value="1"/>
</dbReference>
<dbReference type="Gene3D" id="3.40.50.720">
    <property type="entry name" value="NAD(P)-binding Rossmann-like Domain"/>
    <property type="match status" value="1"/>
</dbReference>
<dbReference type="AlphaFoldDB" id="A0A7W9B3N6"/>
<evidence type="ECO:0000313" key="4">
    <source>
        <dbReference type="EMBL" id="MBB5705304.1"/>
    </source>
</evidence>
<dbReference type="FunFam" id="3.40.50.720:FF:000084">
    <property type="entry name" value="Short-chain dehydrogenase reductase"/>
    <property type="match status" value="1"/>
</dbReference>
<proteinExistence type="inferred from homology"/>
<keyword evidence="5" id="KW-1185">Reference proteome</keyword>
<dbReference type="RefSeq" id="WP_338113035.1">
    <property type="nucleotide sequence ID" value="NZ_JACIJH010000001.1"/>
</dbReference>
<dbReference type="InterPro" id="IPR052178">
    <property type="entry name" value="Sec_Metab_Biosynth_SDR"/>
</dbReference>
<accession>A0A7W9B3N6</accession>
<organism evidence="4 5">
    <name type="scientific">Sphingopyxis panaciterrulae</name>
    <dbReference type="NCBI Taxonomy" id="462372"/>
    <lineage>
        <taxon>Bacteria</taxon>
        <taxon>Pseudomonadati</taxon>
        <taxon>Pseudomonadota</taxon>
        <taxon>Alphaproteobacteria</taxon>
        <taxon>Sphingomonadales</taxon>
        <taxon>Sphingomonadaceae</taxon>
        <taxon>Sphingopyxis</taxon>
    </lineage>
</organism>
<evidence type="ECO:0000256" key="3">
    <source>
        <dbReference type="ARBA" id="ARBA00023002"/>
    </source>
</evidence>
<dbReference type="PANTHER" id="PTHR43618:SF8">
    <property type="entry name" value="7ALPHA-HYDROXYSTEROID DEHYDROGENASE"/>
    <property type="match status" value="1"/>
</dbReference>
<dbReference type="PANTHER" id="PTHR43618">
    <property type="entry name" value="7-ALPHA-HYDROXYSTEROID DEHYDROGENASE"/>
    <property type="match status" value="1"/>
</dbReference>
<comment type="caution">
    <text evidence="4">The sequence shown here is derived from an EMBL/GenBank/DDBJ whole genome shotgun (WGS) entry which is preliminary data.</text>
</comment>
<evidence type="ECO:0000256" key="2">
    <source>
        <dbReference type="ARBA" id="ARBA00022857"/>
    </source>
</evidence>
<protein>
    <submittedName>
        <fullName evidence="4">NAD(P)-dependent dehydrogenase (Short-subunit alcohol dehydrogenase family)</fullName>
    </submittedName>
</protein>
<gene>
    <name evidence="4" type="ORF">FHR21_000629</name>
</gene>